<organism evidence="12 13">
    <name type="scientific">Senna tora</name>
    <dbReference type="NCBI Taxonomy" id="362788"/>
    <lineage>
        <taxon>Eukaryota</taxon>
        <taxon>Viridiplantae</taxon>
        <taxon>Streptophyta</taxon>
        <taxon>Embryophyta</taxon>
        <taxon>Tracheophyta</taxon>
        <taxon>Spermatophyta</taxon>
        <taxon>Magnoliopsida</taxon>
        <taxon>eudicotyledons</taxon>
        <taxon>Gunneridae</taxon>
        <taxon>Pentapetalae</taxon>
        <taxon>rosids</taxon>
        <taxon>fabids</taxon>
        <taxon>Fabales</taxon>
        <taxon>Fabaceae</taxon>
        <taxon>Caesalpinioideae</taxon>
        <taxon>Cassia clade</taxon>
        <taxon>Senna</taxon>
    </lineage>
</organism>
<dbReference type="Pfam" id="PF14111">
    <property type="entry name" value="DUF4283"/>
    <property type="match status" value="1"/>
</dbReference>
<evidence type="ECO:0000256" key="6">
    <source>
        <dbReference type="ARBA" id="ARBA00023136"/>
    </source>
</evidence>
<keyword evidence="8" id="KW-0862">Zinc</keyword>
<dbReference type="InterPro" id="IPR036397">
    <property type="entry name" value="RNaseH_sf"/>
</dbReference>
<feature type="compositionally biased region" description="Basic and acidic residues" evidence="9">
    <location>
        <begin position="65"/>
        <end position="78"/>
    </location>
</feature>
<dbReference type="EMBL" id="JAAIUW010000006">
    <property type="protein sequence ID" value="KAF7825650.1"/>
    <property type="molecule type" value="Genomic_DNA"/>
</dbReference>
<evidence type="ECO:0000256" key="8">
    <source>
        <dbReference type="PROSITE-ProRule" id="PRU00047"/>
    </source>
</evidence>
<dbReference type="GO" id="GO:0004523">
    <property type="term" value="F:RNA-DNA hybrid ribonuclease activity"/>
    <property type="evidence" value="ECO:0007669"/>
    <property type="project" value="InterPro"/>
</dbReference>
<accession>A0A834WJL6</accession>
<feature type="transmembrane region" description="Helical" evidence="10">
    <location>
        <begin position="1683"/>
        <end position="1710"/>
    </location>
</feature>
<feature type="compositionally biased region" description="Acidic residues" evidence="9">
    <location>
        <begin position="108"/>
        <end position="122"/>
    </location>
</feature>
<dbReference type="InterPro" id="IPR001878">
    <property type="entry name" value="Znf_CCHC"/>
</dbReference>
<dbReference type="GO" id="GO:0016409">
    <property type="term" value="F:palmitoyltransferase activity"/>
    <property type="evidence" value="ECO:0007669"/>
    <property type="project" value="InterPro"/>
</dbReference>
<evidence type="ECO:0000256" key="9">
    <source>
        <dbReference type="SAM" id="MobiDB-lite"/>
    </source>
</evidence>
<feature type="compositionally biased region" description="Basic and acidic residues" evidence="9">
    <location>
        <begin position="346"/>
        <end position="358"/>
    </location>
</feature>
<dbReference type="SUPFAM" id="SSF56219">
    <property type="entry name" value="DNase I-like"/>
    <property type="match status" value="1"/>
</dbReference>
<dbReference type="CDD" id="cd06222">
    <property type="entry name" value="RNase_H_like"/>
    <property type="match status" value="1"/>
</dbReference>
<evidence type="ECO:0000256" key="1">
    <source>
        <dbReference type="ARBA" id="ARBA00004127"/>
    </source>
</evidence>
<dbReference type="Pfam" id="PF03372">
    <property type="entry name" value="Exo_endo_phos"/>
    <property type="match status" value="1"/>
</dbReference>
<dbReference type="InterPro" id="IPR026960">
    <property type="entry name" value="RVT-Znf"/>
</dbReference>
<keyword evidence="4 10" id="KW-0812">Transmembrane</keyword>
<keyword evidence="7" id="KW-0012">Acyltransferase</keyword>
<dbReference type="InterPro" id="IPR012337">
    <property type="entry name" value="RNaseH-like_sf"/>
</dbReference>
<dbReference type="InterPro" id="IPR002156">
    <property type="entry name" value="RNaseH_domain"/>
</dbReference>
<dbReference type="InterPro" id="IPR039859">
    <property type="entry name" value="PFA4/ZDH16/20/ERF2-like"/>
</dbReference>
<keyword evidence="8" id="KW-0863">Zinc-finger</keyword>
<sequence length="1789" mass="203195">MASVGGESAGGASVGLSPEEEDILERNKKKIKNTQAGFSGPSRVRVSYEDIGKDSDPLEDSELQGVKERPRSYLESLKRSKSRNVADAHQGGLSEQEQADRENVEFREEPDDDDDSGICFETDPDGDEACIVISISDKEKSRLSEPFDHALIIKLLGRNIGYKVLEKKLYQLWSVQGILSIIDLTNDYFLVKFTCVEDYENALLNGPWVIFDHYLTVQPWRPGFDPSTDLIQRLAVWIRFPDLPFEFFDRKFLRCFGNRIGRTVKVDLTTTLQTRGRYARVCVEIELNKPLVSKYKLHGRKFFIEYESLHLLCFGCGRYGHSREGCPNKEAEEELQEMSRLNDAGNGHDTDKTRRQPQGEKFGPWMVVNKQRRVRASKGTDGETSKRGMHGRDMRISGGPSAEPGQSRFAVLATHDDGGGENWKEQTTRANNDKGKAKAVVSPSRSFGGYSNAGGGQAHMSSEANTRRYFNSNIVEPSSSLSGPPKAVDLVQPSTSPKDLSNISEVRLSAIKKFMRNENSMALGMPGELIPNGPILGTMDCDASQLQNPEPPDPGEDDLMEDSEEASDDDSDDASDEDSDDDSMVPSTFQREEDLRHIELYMRNNRPSLVALLETRCNKNRAQTIFSRLGFSKWHVQESNGFAGGIWVAWSPDLGEVEVLESDFQFVHLRIKSSEGYWVCSVVYASPHEERRSLLWDKLFHFSNNLQEDWVVAGDFNDILSKSDKKGGAPFNPRRCTIFANRIDRCNLMEVPSSGSRFTWKGPLGVNGERIFEKLDRALCSGGWRVLFPEAWVEVLTRIHSDHHPLLLHLYDDRRRKQERPFRFEIAWMRHRDFESFVASNWNNREQWNDNVRDFTAKIRKWNSETFGHIDSRKRHLMARIDGIQRVRRRNPFLNRLEVELQQQLREVLAREELLWFQKSRGQWLAEGDRNTRYYHIKTIARRRKNKIAMLRVDGNWVQDEVQLVEHARRFFTNLYLEENFDRAELCKYGRGASWSDGITAKSYDSALWRNVARLWPQITHNTRWCVGNGESVSFWKDVWGSFSEPLLTKAISVIDVNDLSRSVASFGSSEEGWKMDQLIPFLNEATRITLMNEMPPNPNRSSDSLCWGLHGDGRFSVRKAYHLLEDANLPRGNWKWIWKLNTTERVRVFMWQVIHQRLPTKDRCAAWSDHSLLCDWCANQVEDQLHVLRDCRHAVNLWNMLVPPSELANFYHCDFRNWVELNLRLDLGMSSSLEWKQVWVTGMWLLWLWRNKALFDENFSRPYEPHCCVLEFVGNYNSAVDVFSTNRTPSLPRESLVAWEKPPDGWAKVNSDGAVRVIDGKFACGAIVRDHNGSWIVGMTRQLAPCSVLKAEAWGALEGLRLARDFGVKKVILESDSMNLVDSLLGRCLSGADVRSIVHEASLLLASFDGFKVQHRWREANNCADFLANLGLSCSGRVLLAAPPSEIKQLLFADVVGILLPRVVPSSSSSTSELSLAYSWPSSGDAVVLAAGASAGPTMSEKMKRRFCFSLPVSVVVLGISYIYLSTILVFIDRWFGLFSSPGIMNAVVFTAWAFLCAFNYAVVIFTDPGRIPSTYIPDLEDAENPIQEIKRKSGDLRYCQKCSHYKPPRAHHCRVCKRCILKMDHHCIWINNCVGHANYKAFIIFVMYAVIACSHSLILLVGSVATDGLRNEEIGGSFETVYVVSALLLVPLTVTLTVLLGWHIYLILNNKTTIEYHEGVRALWLAEKGGSIYKHPYDLGPYENLTTVLGPNILSWLWPTASHIGSGLRFRSVYGITPGASTSKLSF</sequence>
<feature type="transmembrane region" description="Helical" evidence="10">
    <location>
        <begin position="1477"/>
        <end position="1496"/>
    </location>
</feature>
<comment type="subcellular location">
    <subcellularLocation>
        <location evidence="1">Endomembrane system</location>
        <topology evidence="1">Multi-pass membrane protein</topology>
    </subcellularLocation>
</comment>
<feature type="transmembrane region" description="Helical" evidence="10">
    <location>
        <begin position="1643"/>
        <end position="1663"/>
    </location>
</feature>
<evidence type="ECO:0000256" key="7">
    <source>
        <dbReference type="ARBA" id="ARBA00023315"/>
    </source>
</evidence>
<proteinExistence type="inferred from homology"/>
<dbReference type="OrthoDB" id="331948at2759"/>
<feature type="compositionally biased region" description="Basic and acidic residues" evidence="9">
    <location>
        <begin position="414"/>
        <end position="436"/>
    </location>
</feature>
<dbReference type="InterPro" id="IPR001594">
    <property type="entry name" value="Palmitoyltrfase_DHHC"/>
</dbReference>
<dbReference type="Gene3D" id="3.30.420.10">
    <property type="entry name" value="Ribonuclease H-like superfamily/Ribonuclease H"/>
    <property type="match status" value="1"/>
</dbReference>
<reference evidence="12" key="1">
    <citation type="submission" date="2020-09" db="EMBL/GenBank/DDBJ databases">
        <title>Genome-Enabled Discovery of Anthraquinone Biosynthesis in Senna tora.</title>
        <authorList>
            <person name="Kang S.-H."/>
            <person name="Pandey R.P."/>
            <person name="Lee C.-M."/>
            <person name="Sim J.-S."/>
            <person name="Jeong J.-T."/>
            <person name="Choi B.-S."/>
            <person name="Jung M."/>
            <person name="Ginzburg D."/>
            <person name="Zhao K."/>
            <person name="Won S.Y."/>
            <person name="Oh T.-J."/>
            <person name="Yu Y."/>
            <person name="Kim N.-H."/>
            <person name="Lee O.R."/>
            <person name="Lee T.-H."/>
            <person name="Bashyal P."/>
            <person name="Kim T.-S."/>
            <person name="Lee W.-H."/>
            <person name="Kawkins C."/>
            <person name="Kim C.-K."/>
            <person name="Kim J.S."/>
            <person name="Ahn B.O."/>
            <person name="Rhee S.Y."/>
            <person name="Sohng J.K."/>
        </authorList>
    </citation>
    <scope>NUCLEOTIDE SEQUENCE</scope>
    <source>
        <tissue evidence="12">Leaf</tissue>
    </source>
</reference>
<feature type="compositionally biased region" description="Basic and acidic residues" evidence="9">
    <location>
        <begin position="378"/>
        <end position="395"/>
    </location>
</feature>
<feature type="region of interest" description="Disordered" evidence="9">
    <location>
        <begin position="330"/>
        <end position="436"/>
    </location>
</feature>
<dbReference type="Gene3D" id="3.60.10.10">
    <property type="entry name" value="Endonuclease/exonuclease/phosphatase"/>
    <property type="match status" value="1"/>
</dbReference>
<dbReference type="InterPro" id="IPR025558">
    <property type="entry name" value="DUF4283"/>
</dbReference>
<keyword evidence="5 10" id="KW-1133">Transmembrane helix</keyword>
<evidence type="ECO:0000256" key="5">
    <source>
        <dbReference type="ARBA" id="ARBA00022989"/>
    </source>
</evidence>
<feature type="region of interest" description="Disordered" evidence="9">
    <location>
        <begin position="1"/>
        <end position="122"/>
    </location>
</feature>
<name>A0A834WJL6_9FABA</name>
<keyword evidence="8" id="KW-0479">Metal-binding</keyword>
<feature type="transmembrane region" description="Helical" evidence="10">
    <location>
        <begin position="1545"/>
        <end position="1567"/>
    </location>
</feature>
<evidence type="ECO:0000256" key="10">
    <source>
        <dbReference type="SAM" id="Phobius"/>
    </source>
</evidence>
<feature type="domain" description="CCHC-type" evidence="11">
    <location>
        <begin position="313"/>
        <end position="328"/>
    </location>
</feature>
<gene>
    <name evidence="12" type="ORF">G2W53_016814</name>
</gene>
<dbReference type="SUPFAM" id="SSF53098">
    <property type="entry name" value="Ribonuclease H-like"/>
    <property type="match status" value="1"/>
</dbReference>
<dbReference type="GO" id="GO:0008270">
    <property type="term" value="F:zinc ion binding"/>
    <property type="evidence" value="ECO:0007669"/>
    <property type="project" value="UniProtKB-KW"/>
</dbReference>
<feature type="compositionally biased region" description="Basic and acidic residues" evidence="9">
    <location>
        <begin position="46"/>
        <end position="56"/>
    </location>
</feature>
<evidence type="ECO:0000313" key="12">
    <source>
        <dbReference type="EMBL" id="KAF7825650.1"/>
    </source>
</evidence>
<keyword evidence="13" id="KW-1185">Reference proteome</keyword>
<keyword evidence="3" id="KW-0808">Transferase</keyword>
<protein>
    <recommendedName>
        <fullName evidence="11">CCHC-type domain-containing protein</fullName>
    </recommendedName>
</protein>
<dbReference type="GO" id="GO:0003676">
    <property type="term" value="F:nucleic acid binding"/>
    <property type="evidence" value="ECO:0007669"/>
    <property type="project" value="InterPro"/>
</dbReference>
<feature type="compositionally biased region" description="Acidic residues" evidence="9">
    <location>
        <begin position="553"/>
        <end position="583"/>
    </location>
</feature>
<dbReference type="InterPro" id="IPR005135">
    <property type="entry name" value="Endo/exonuclease/phosphatase"/>
</dbReference>
<dbReference type="Proteomes" id="UP000634136">
    <property type="component" value="Unassembled WGS sequence"/>
</dbReference>
<comment type="caution">
    <text evidence="12">The sequence shown here is derived from an EMBL/GenBank/DDBJ whole genome shotgun (WGS) entry which is preliminary data.</text>
</comment>
<feature type="transmembrane region" description="Helical" evidence="10">
    <location>
        <begin position="1508"/>
        <end position="1533"/>
    </location>
</feature>
<keyword evidence="6 10" id="KW-0472">Membrane</keyword>
<evidence type="ECO:0000256" key="2">
    <source>
        <dbReference type="ARBA" id="ARBA00008574"/>
    </source>
</evidence>
<dbReference type="Pfam" id="PF13456">
    <property type="entry name" value="RVT_3"/>
    <property type="match status" value="1"/>
</dbReference>
<dbReference type="Pfam" id="PF01529">
    <property type="entry name" value="DHHC"/>
    <property type="match status" value="1"/>
</dbReference>
<evidence type="ECO:0000313" key="13">
    <source>
        <dbReference type="Proteomes" id="UP000634136"/>
    </source>
</evidence>
<comment type="similarity">
    <text evidence="2">Belongs to the DHHC palmitoyltransferase family.</text>
</comment>
<dbReference type="PROSITE" id="PS50158">
    <property type="entry name" value="ZF_CCHC"/>
    <property type="match status" value="1"/>
</dbReference>
<feature type="compositionally biased region" description="Basic and acidic residues" evidence="9">
    <location>
        <begin position="98"/>
        <end position="107"/>
    </location>
</feature>
<feature type="region of interest" description="Disordered" evidence="9">
    <location>
        <begin position="475"/>
        <end position="500"/>
    </location>
</feature>
<dbReference type="InterPro" id="IPR036691">
    <property type="entry name" value="Endo/exonu/phosph_ase_sf"/>
</dbReference>
<dbReference type="PANTHER" id="PTHR12246">
    <property type="entry name" value="PALMITOYLTRANSFERASE ZDHHC16"/>
    <property type="match status" value="1"/>
</dbReference>
<dbReference type="PROSITE" id="PS50216">
    <property type="entry name" value="DHHC"/>
    <property type="match status" value="1"/>
</dbReference>
<dbReference type="GO" id="GO:0012505">
    <property type="term" value="C:endomembrane system"/>
    <property type="evidence" value="ECO:0007669"/>
    <property type="project" value="UniProtKB-SubCell"/>
</dbReference>
<evidence type="ECO:0000256" key="3">
    <source>
        <dbReference type="ARBA" id="ARBA00022679"/>
    </source>
</evidence>
<evidence type="ECO:0000259" key="11">
    <source>
        <dbReference type="PROSITE" id="PS50158"/>
    </source>
</evidence>
<dbReference type="Pfam" id="PF13966">
    <property type="entry name" value="zf-RVT"/>
    <property type="match status" value="1"/>
</dbReference>
<dbReference type="InterPro" id="IPR044730">
    <property type="entry name" value="RNase_H-like_dom_plant"/>
</dbReference>
<evidence type="ECO:0000256" key="4">
    <source>
        <dbReference type="ARBA" id="ARBA00022692"/>
    </source>
</evidence>
<feature type="region of interest" description="Disordered" evidence="9">
    <location>
        <begin position="533"/>
        <end position="589"/>
    </location>
</feature>